<dbReference type="EMBL" id="MT310850">
    <property type="protein sequence ID" value="QJD49661.1"/>
    <property type="molecule type" value="Genomic_DNA"/>
</dbReference>
<dbReference type="RefSeq" id="YP_009859465.1">
    <property type="nucleotide sequence ID" value="NC_048876.1"/>
</dbReference>
<gene>
    <name evidence="1" type="primary">55</name>
    <name evidence="1" type="ORF">SEA_SECRETARIAT_55</name>
</gene>
<dbReference type="Proteomes" id="UP000501526">
    <property type="component" value="Segment"/>
</dbReference>
<dbReference type="GeneID" id="55630565"/>
<reference evidence="1 2" key="1">
    <citation type="submission" date="2020-04" db="EMBL/GenBank/DDBJ databases">
        <authorList>
            <person name="Chase M.A."/>
            <person name="Coleman C.N."/>
            <person name="Cunha M.O."/>
            <person name="Daffner M."/>
            <person name="Deam C.J."/>
            <person name="Deloso L.J."/>
            <person name="Desomma A.M."/>
            <person name="Gallardo J."/>
            <person name="Horne M.E."/>
            <person name="Kanahan O.P."/>
            <person name="Lam V."/>
            <person name="Morgan R.T."/>
            <person name="Mustor E.M."/>
            <person name="Ricardo-Iglesias M."/>
            <person name="Sartorio C.J."/>
            <person name="Sciacchitano A.R."/>
            <person name="Tvenstrup A.W."/>
            <person name="Wood A.R."/>
            <person name="Pollenz R.S."/>
            <person name="Garlena R.A."/>
            <person name="Russell D.A."/>
            <person name="Pope W.H."/>
            <person name="Jacobs-Sera D."/>
            <person name="Hatfull G.F."/>
        </authorList>
    </citation>
    <scope>NUCLEOTIDE SEQUENCE [LARGE SCALE GENOMIC DNA]</scope>
</reference>
<evidence type="ECO:0000313" key="1">
    <source>
        <dbReference type="EMBL" id="QJD49661.1"/>
    </source>
</evidence>
<proteinExistence type="predicted"/>
<sequence>MSKQQVDEEVWEAWVCNDCAHKHSEGNCHCGCTGIFQQKVSVYRHHVQTQEEFDRRFATYAERTKYGAVLSIEDNHIFRFLTTNGTLVIVSMADIWRDGDLL</sequence>
<name>A0A6M3T6U8_9CAUD</name>
<accession>A0A6M3T6U8</accession>
<evidence type="ECO:0000313" key="2">
    <source>
        <dbReference type="Proteomes" id="UP000501526"/>
    </source>
</evidence>
<keyword evidence="2" id="KW-1185">Reference proteome</keyword>
<protein>
    <submittedName>
        <fullName evidence="1">Uncharacterized protein</fullName>
    </submittedName>
</protein>
<organism evidence="1 2">
    <name type="scientific">Gordonia phage Secretariat</name>
    <dbReference type="NCBI Taxonomy" id="2725616"/>
    <lineage>
        <taxon>Viruses</taxon>
        <taxon>Duplodnaviria</taxon>
        <taxon>Heunggongvirae</taxon>
        <taxon>Uroviricota</taxon>
        <taxon>Caudoviricetes</taxon>
        <taxon>Deejayvirinae</taxon>
        <taxon>Secretariatvirus</taxon>
        <taxon>Secretariatvirus secretariat</taxon>
    </lineage>
</organism>
<dbReference type="KEGG" id="vg:55630565"/>